<evidence type="ECO:0000256" key="4">
    <source>
        <dbReference type="ARBA" id="ARBA00023172"/>
    </source>
</evidence>
<keyword evidence="8" id="KW-1185">Reference proteome</keyword>
<dbReference type="PANTHER" id="PTHR30349:SF64">
    <property type="entry name" value="PROPHAGE INTEGRASE INTD-RELATED"/>
    <property type="match status" value="1"/>
</dbReference>
<dbReference type="Proteomes" id="UP000623301">
    <property type="component" value="Unassembled WGS sequence"/>
</dbReference>
<dbReference type="EMBL" id="JAEHFJ010000003">
    <property type="protein sequence ID" value="MBJ2174177.1"/>
    <property type="molecule type" value="Genomic_DNA"/>
</dbReference>
<evidence type="ECO:0000256" key="3">
    <source>
        <dbReference type="ARBA" id="ARBA00023125"/>
    </source>
</evidence>
<evidence type="ECO:0000256" key="1">
    <source>
        <dbReference type="ARBA" id="ARBA00008857"/>
    </source>
</evidence>
<dbReference type="InterPro" id="IPR025269">
    <property type="entry name" value="SAM-like_dom"/>
</dbReference>
<dbReference type="InterPro" id="IPR050090">
    <property type="entry name" value="Tyrosine_recombinase_XerCD"/>
</dbReference>
<dbReference type="Pfam" id="PF00589">
    <property type="entry name" value="Phage_integrase"/>
    <property type="match status" value="1"/>
</dbReference>
<dbReference type="Gene3D" id="1.10.443.10">
    <property type="entry name" value="Intergrase catalytic core"/>
    <property type="match status" value="1"/>
</dbReference>
<feature type="domain" description="Core-binding (CB)" evidence="6">
    <location>
        <begin position="112"/>
        <end position="197"/>
    </location>
</feature>
<keyword evidence="2" id="KW-0229">DNA integration</keyword>
<accession>A0ABS0WQC7</accession>
<dbReference type="InterPro" id="IPR013762">
    <property type="entry name" value="Integrase-like_cat_sf"/>
</dbReference>
<evidence type="ECO:0000256" key="5">
    <source>
        <dbReference type="PROSITE-ProRule" id="PRU01248"/>
    </source>
</evidence>
<dbReference type="Pfam" id="PF13102">
    <property type="entry name" value="Phage_int_SAM_5"/>
    <property type="match status" value="1"/>
</dbReference>
<sequence length="420" mass="49522">MASINFLYRSTKNKADLVLRLLYRSNEKDYVFGVKTKLEVTKEYWKKHHRSSRLKDIDIINKQTLVKSELNRIENHILSSFKGIDSEFVNKSWLEAQVNQFYNPIDRTEFPTDLINYIDKYIEVKQTEVTKSSLKKFRVIKRKLERFQNYRYNIILIKEVDLNFKAEFEKYCISEQYAPNTIARDLRFIKTICNHAKYNGLETSYQLEKIKAKYQKVDSIYLTEVEIQKIESVSALPDHLENAKDWLIISCYTGQRVSDFMRFNKSMVRMEKNKEGVLKPLIEFSQKKTGKLMTVPLSQKVVEILNKRNGEFPRSISEQKYNVYIKEVCKLAQLNKKVKGSKKVKISPTSKKYRKEIGIYQKWELVTSHIGRRSFATNHYGKIPTSFLIYITGHSTEAMFLSYIGKSNKDIAMELTNYLN</sequence>
<dbReference type="InterPro" id="IPR011010">
    <property type="entry name" value="DNA_brk_join_enz"/>
</dbReference>
<keyword evidence="3 5" id="KW-0238">DNA-binding</keyword>
<reference evidence="7 8" key="1">
    <citation type="submission" date="2020-12" db="EMBL/GenBank/DDBJ databases">
        <title>Aureibaculum luteum sp. nov. and Aureibaculum flavum sp. nov., novel members of the family Flavobacteriaceae isolated from Antarctic intertidal sediments.</title>
        <authorList>
            <person name="He X."/>
            <person name="Zhang X."/>
        </authorList>
    </citation>
    <scope>NUCLEOTIDE SEQUENCE [LARGE SCALE GENOMIC DNA]</scope>
    <source>
        <strain evidence="7 8">A20</strain>
    </source>
</reference>
<dbReference type="SUPFAM" id="SSF56349">
    <property type="entry name" value="DNA breaking-rejoining enzymes"/>
    <property type="match status" value="1"/>
</dbReference>
<protein>
    <submittedName>
        <fullName evidence="7">Phage integrase SAM-like domain-containing protein</fullName>
    </submittedName>
</protein>
<evidence type="ECO:0000313" key="8">
    <source>
        <dbReference type="Proteomes" id="UP000623301"/>
    </source>
</evidence>
<keyword evidence="4" id="KW-0233">DNA recombination</keyword>
<evidence type="ECO:0000256" key="2">
    <source>
        <dbReference type="ARBA" id="ARBA00022908"/>
    </source>
</evidence>
<evidence type="ECO:0000259" key="6">
    <source>
        <dbReference type="PROSITE" id="PS51900"/>
    </source>
</evidence>
<dbReference type="PANTHER" id="PTHR30349">
    <property type="entry name" value="PHAGE INTEGRASE-RELATED"/>
    <property type="match status" value="1"/>
</dbReference>
<dbReference type="PROSITE" id="PS51900">
    <property type="entry name" value="CB"/>
    <property type="match status" value="1"/>
</dbReference>
<name>A0ABS0WQC7_9FLAO</name>
<dbReference type="RefSeq" id="WP_198840926.1">
    <property type="nucleotide sequence ID" value="NZ_JAEHFJ010000003.1"/>
</dbReference>
<gene>
    <name evidence="7" type="ORF">JBL43_08005</name>
</gene>
<dbReference type="Gene3D" id="1.10.150.130">
    <property type="match status" value="1"/>
</dbReference>
<comment type="similarity">
    <text evidence="1">Belongs to the 'phage' integrase family.</text>
</comment>
<organism evidence="7 8">
    <name type="scientific">Aureibaculum flavum</name>
    <dbReference type="NCBI Taxonomy" id="2795986"/>
    <lineage>
        <taxon>Bacteria</taxon>
        <taxon>Pseudomonadati</taxon>
        <taxon>Bacteroidota</taxon>
        <taxon>Flavobacteriia</taxon>
        <taxon>Flavobacteriales</taxon>
        <taxon>Flavobacteriaceae</taxon>
        <taxon>Aureibaculum</taxon>
    </lineage>
</organism>
<proteinExistence type="inferred from homology"/>
<dbReference type="InterPro" id="IPR044068">
    <property type="entry name" value="CB"/>
</dbReference>
<dbReference type="InterPro" id="IPR010998">
    <property type="entry name" value="Integrase_recombinase_N"/>
</dbReference>
<dbReference type="InterPro" id="IPR002104">
    <property type="entry name" value="Integrase_catalytic"/>
</dbReference>
<comment type="caution">
    <text evidence="7">The sequence shown here is derived from an EMBL/GenBank/DDBJ whole genome shotgun (WGS) entry which is preliminary data.</text>
</comment>
<evidence type="ECO:0000313" key="7">
    <source>
        <dbReference type="EMBL" id="MBJ2174177.1"/>
    </source>
</evidence>